<accession>A0ABR2QHQ1</accession>
<name>A0ABR2QHQ1_9ROSI</name>
<proteinExistence type="predicted"/>
<gene>
    <name evidence="1" type="ORF">V6N11_082160</name>
</gene>
<dbReference type="Proteomes" id="UP001396334">
    <property type="component" value="Unassembled WGS sequence"/>
</dbReference>
<sequence length="86" mass="9461">MCLYYVSPRRLWVDGGLWLNCLCERHLLDLVCHRRCRRTRVLETLAVVGGKSQAGLFGVVWASVTVEACVSLQAGRPCVGILVGSS</sequence>
<evidence type="ECO:0000313" key="1">
    <source>
        <dbReference type="EMBL" id="KAK9000024.1"/>
    </source>
</evidence>
<organism evidence="1 2">
    <name type="scientific">Hibiscus sabdariffa</name>
    <name type="common">roselle</name>
    <dbReference type="NCBI Taxonomy" id="183260"/>
    <lineage>
        <taxon>Eukaryota</taxon>
        <taxon>Viridiplantae</taxon>
        <taxon>Streptophyta</taxon>
        <taxon>Embryophyta</taxon>
        <taxon>Tracheophyta</taxon>
        <taxon>Spermatophyta</taxon>
        <taxon>Magnoliopsida</taxon>
        <taxon>eudicotyledons</taxon>
        <taxon>Gunneridae</taxon>
        <taxon>Pentapetalae</taxon>
        <taxon>rosids</taxon>
        <taxon>malvids</taxon>
        <taxon>Malvales</taxon>
        <taxon>Malvaceae</taxon>
        <taxon>Malvoideae</taxon>
        <taxon>Hibiscus</taxon>
    </lineage>
</organism>
<comment type="caution">
    <text evidence="1">The sequence shown here is derived from an EMBL/GenBank/DDBJ whole genome shotgun (WGS) entry which is preliminary data.</text>
</comment>
<protein>
    <submittedName>
        <fullName evidence="1">Uncharacterized protein</fullName>
    </submittedName>
</protein>
<reference evidence="1 2" key="1">
    <citation type="journal article" date="2024" name="G3 (Bethesda)">
        <title>Genome assembly of Hibiscus sabdariffa L. provides insights into metabolisms of medicinal natural products.</title>
        <authorList>
            <person name="Kim T."/>
        </authorList>
    </citation>
    <scope>NUCLEOTIDE SEQUENCE [LARGE SCALE GENOMIC DNA]</scope>
    <source>
        <strain evidence="1">TK-2024</strain>
        <tissue evidence="1">Old leaves</tissue>
    </source>
</reference>
<evidence type="ECO:0000313" key="2">
    <source>
        <dbReference type="Proteomes" id="UP001396334"/>
    </source>
</evidence>
<keyword evidence="2" id="KW-1185">Reference proteome</keyword>
<dbReference type="EMBL" id="JBBPBN010000038">
    <property type="protein sequence ID" value="KAK9000024.1"/>
    <property type="molecule type" value="Genomic_DNA"/>
</dbReference>